<evidence type="ECO:0000313" key="3">
    <source>
        <dbReference type="Proteomes" id="UP000621560"/>
    </source>
</evidence>
<accession>A0A927GUP0</accession>
<comment type="caution">
    <text evidence="2">The sequence shown here is derived from an EMBL/GenBank/DDBJ whole genome shotgun (WGS) entry which is preliminary data.</text>
</comment>
<feature type="chain" id="PRO_5037633409" evidence="1">
    <location>
        <begin position="23"/>
        <end position="256"/>
    </location>
</feature>
<protein>
    <submittedName>
        <fullName evidence="2">Divergent polysaccharide deacetylase family protein</fullName>
    </submittedName>
</protein>
<keyword evidence="1" id="KW-0732">Signal</keyword>
<dbReference type="InterPro" id="IPR011330">
    <property type="entry name" value="Glyco_hydro/deAcase_b/a-brl"/>
</dbReference>
<evidence type="ECO:0000313" key="2">
    <source>
        <dbReference type="EMBL" id="MBD2847907.1"/>
    </source>
</evidence>
<feature type="signal peptide" evidence="1">
    <location>
        <begin position="1"/>
        <end position="22"/>
    </location>
</feature>
<dbReference type="Gene3D" id="3.20.20.370">
    <property type="entry name" value="Glycoside hydrolase/deacetylase"/>
    <property type="match status" value="1"/>
</dbReference>
<dbReference type="Proteomes" id="UP000621560">
    <property type="component" value="Unassembled WGS sequence"/>
</dbReference>
<sequence>MIKAAVSAALLLTLIGPSLAHADEKNKIALVIDDFGNGMNGTAQMKKLPIAFTAAIMPFMPTTKADAEAMFQLGHDVIVHLPMEPNQGKPEWLGPGAILTRMSDEEIRSRTEAAIQDVPHAVGMNNHMGSKATSDPRVMRIVLQVCKEHGLFFLDSRTTHRSVISQIGSELDVAVLRNDMFLDDQYSASHIAGQINKLTAETGRTPALVAIGHVGPPGKLTAAAIEQAVPRLRRQASFVHLSELLPSISRERQILP</sequence>
<dbReference type="CDD" id="cd10936">
    <property type="entry name" value="CE4_DAC2"/>
    <property type="match status" value="1"/>
</dbReference>
<dbReference type="PANTHER" id="PTHR30105">
    <property type="entry name" value="UNCHARACTERIZED YIBQ-RELATED"/>
    <property type="match status" value="1"/>
</dbReference>
<proteinExistence type="predicted"/>
<dbReference type="SUPFAM" id="SSF88713">
    <property type="entry name" value="Glycoside hydrolase/deacetylase"/>
    <property type="match status" value="1"/>
</dbReference>
<organism evidence="2 3">
    <name type="scientific">Paenibacillus sabuli</name>
    <dbReference type="NCBI Taxonomy" id="2772509"/>
    <lineage>
        <taxon>Bacteria</taxon>
        <taxon>Bacillati</taxon>
        <taxon>Bacillota</taxon>
        <taxon>Bacilli</taxon>
        <taxon>Bacillales</taxon>
        <taxon>Paenibacillaceae</taxon>
        <taxon>Paenibacillus</taxon>
    </lineage>
</organism>
<dbReference type="EMBL" id="JACXIZ010000047">
    <property type="protein sequence ID" value="MBD2847907.1"/>
    <property type="molecule type" value="Genomic_DNA"/>
</dbReference>
<dbReference type="GO" id="GO:0005975">
    <property type="term" value="P:carbohydrate metabolic process"/>
    <property type="evidence" value="ECO:0007669"/>
    <property type="project" value="InterPro"/>
</dbReference>
<dbReference type="InterPro" id="IPR006837">
    <property type="entry name" value="Divergent_DAC"/>
</dbReference>
<dbReference type="PANTHER" id="PTHR30105:SF2">
    <property type="entry name" value="DIVERGENT POLYSACCHARIDE DEACETYLASE SUPERFAMILY"/>
    <property type="match status" value="1"/>
</dbReference>
<keyword evidence="3" id="KW-1185">Reference proteome</keyword>
<name>A0A927GUP0_9BACL</name>
<reference evidence="2" key="1">
    <citation type="submission" date="2020-09" db="EMBL/GenBank/DDBJ databases">
        <title>A novel bacterium of genus Paenibacillus, isolated from South China Sea.</title>
        <authorList>
            <person name="Huang H."/>
            <person name="Mo K."/>
            <person name="Hu Y."/>
        </authorList>
    </citation>
    <scope>NUCLEOTIDE SEQUENCE</scope>
    <source>
        <strain evidence="2">IB182496</strain>
    </source>
</reference>
<gene>
    <name evidence="2" type="ORF">IDH44_22155</name>
</gene>
<dbReference type="Pfam" id="PF04748">
    <property type="entry name" value="Polysacc_deac_2"/>
    <property type="match status" value="1"/>
</dbReference>
<evidence type="ECO:0000256" key="1">
    <source>
        <dbReference type="SAM" id="SignalP"/>
    </source>
</evidence>
<dbReference type="AlphaFoldDB" id="A0A927GUP0"/>